<evidence type="ECO:0000313" key="5">
    <source>
        <dbReference type="EMBL" id="MBS7810789.1"/>
    </source>
</evidence>
<dbReference type="InterPro" id="IPR050739">
    <property type="entry name" value="MFP"/>
</dbReference>
<evidence type="ECO:0000313" key="6">
    <source>
        <dbReference type="Proteomes" id="UP000766336"/>
    </source>
</evidence>
<feature type="compositionally biased region" description="Basic and acidic residues" evidence="2">
    <location>
        <begin position="10"/>
        <end position="20"/>
    </location>
</feature>
<dbReference type="EMBL" id="JAHCDA010000001">
    <property type="protein sequence ID" value="MBS7810789.1"/>
    <property type="molecule type" value="Genomic_DNA"/>
</dbReference>
<dbReference type="Gene3D" id="2.40.30.170">
    <property type="match status" value="1"/>
</dbReference>
<feature type="domain" description="Multidrug resistance protein MdtA-like barrel-sandwich hybrid" evidence="4">
    <location>
        <begin position="67"/>
        <end position="261"/>
    </location>
</feature>
<proteinExistence type="predicted"/>
<gene>
    <name evidence="5" type="ORF">KHU32_07555</name>
</gene>
<dbReference type="Proteomes" id="UP000766336">
    <property type="component" value="Unassembled WGS sequence"/>
</dbReference>
<dbReference type="PANTHER" id="PTHR30386">
    <property type="entry name" value="MEMBRANE FUSION SUBUNIT OF EMRAB-TOLC MULTIDRUG EFFLUX PUMP"/>
    <property type="match status" value="1"/>
</dbReference>
<feature type="transmembrane region" description="Helical" evidence="3">
    <location>
        <begin position="31"/>
        <end position="49"/>
    </location>
</feature>
<evidence type="ECO:0000256" key="1">
    <source>
        <dbReference type="SAM" id="Coils"/>
    </source>
</evidence>
<evidence type="ECO:0000256" key="3">
    <source>
        <dbReference type="SAM" id="Phobius"/>
    </source>
</evidence>
<name>A0ABS5QB75_9PROT</name>
<feature type="coiled-coil region" evidence="1">
    <location>
        <begin position="128"/>
        <end position="155"/>
    </location>
</feature>
<organism evidence="5 6">
    <name type="scientific">Roseococcus pinisoli</name>
    <dbReference type="NCBI Taxonomy" id="2835040"/>
    <lineage>
        <taxon>Bacteria</taxon>
        <taxon>Pseudomonadati</taxon>
        <taxon>Pseudomonadota</taxon>
        <taxon>Alphaproteobacteria</taxon>
        <taxon>Acetobacterales</taxon>
        <taxon>Roseomonadaceae</taxon>
        <taxon>Roseococcus</taxon>
    </lineage>
</organism>
<evidence type="ECO:0000259" key="4">
    <source>
        <dbReference type="Pfam" id="PF25917"/>
    </source>
</evidence>
<reference evidence="5 6" key="1">
    <citation type="submission" date="2021-05" db="EMBL/GenBank/DDBJ databases">
        <title>Roseococcus sp. XZZS9, whole genome shotgun sequencing project.</title>
        <authorList>
            <person name="Zhao G."/>
            <person name="Shen L."/>
        </authorList>
    </citation>
    <scope>NUCLEOTIDE SEQUENCE [LARGE SCALE GENOMIC DNA]</scope>
    <source>
        <strain evidence="5 6">XZZS9</strain>
    </source>
</reference>
<dbReference type="PANTHER" id="PTHR30386:SF24">
    <property type="entry name" value="MULTIDRUG RESISTANCE EFFLUX PUMP"/>
    <property type="match status" value="1"/>
</dbReference>
<comment type="caution">
    <text evidence="5">The sequence shown here is derived from an EMBL/GenBank/DDBJ whole genome shotgun (WGS) entry which is preliminary data.</text>
</comment>
<keyword evidence="6" id="KW-1185">Reference proteome</keyword>
<accession>A0ABS5QB75</accession>
<dbReference type="RefSeq" id="WP_213669389.1">
    <property type="nucleotide sequence ID" value="NZ_JAHCDA010000001.1"/>
</dbReference>
<evidence type="ECO:0000256" key="2">
    <source>
        <dbReference type="SAM" id="MobiDB-lite"/>
    </source>
</evidence>
<keyword evidence="3" id="KW-0472">Membrane</keyword>
<keyword evidence="3" id="KW-1133">Transmembrane helix</keyword>
<feature type="region of interest" description="Disordered" evidence="2">
    <location>
        <begin position="1"/>
        <end position="20"/>
    </location>
</feature>
<keyword evidence="3" id="KW-0812">Transmembrane</keyword>
<dbReference type="SUPFAM" id="SSF111369">
    <property type="entry name" value="HlyD-like secretion proteins"/>
    <property type="match status" value="2"/>
</dbReference>
<dbReference type="InterPro" id="IPR058625">
    <property type="entry name" value="MdtA-like_BSH"/>
</dbReference>
<keyword evidence="1" id="KW-0175">Coiled coil</keyword>
<dbReference type="Gene3D" id="1.10.287.470">
    <property type="entry name" value="Helix hairpin bin"/>
    <property type="match status" value="2"/>
</dbReference>
<sequence length="381" mass="40353">MNAETSVTTDEARQSKADEGKKPSLFRRLRPLLILVVLLGAALGGNWWFRVGRHMESTDNAYVQGDIVQLGARIEGDVAAILVADNQRVEEGQPLIQLEDRDWRARRDAAAAALAQAEAGITTGRAQIEQQRAQITSAEAQIAQADAERVRATADSTRYGSLAQSGFGSRENAERTLADRRKAEANVASAQASAAAAQAALPVLEGQLATAEGRRAEATAQLALAESNLAYTVIRAPFSGIVGNRSAQVGAHVRPGQNLIAVAPPPERQWVVANFKETQLHRMRPGQPVTLSLDVGGELHGHVESLAPATGALFSLLPPENATGNFTKIVQRVPVRIALNPGQDPALLRPGLSVEARVDMRADPSAPSSLLGAAAATIGLR</sequence>
<protein>
    <submittedName>
        <fullName evidence="5">HlyD family secretion protein</fullName>
    </submittedName>
</protein>
<feature type="coiled-coil region" evidence="1">
    <location>
        <begin position="180"/>
        <end position="228"/>
    </location>
</feature>
<dbReference type="Pfam" id="PF25917">
    <property type="entry name" value="BSH_RND"/>
    <property type="match status" value="1"/>
</dbReference>
<dbReference type="Gene3D" id="2.40.50.100">
    <property type="match status" value="1"/>
</dbReference>